<dbReference type="Gene3D" id="3.90.70.80">
    <property type="match status" value="1"/>
</dbReference>
<evidence type="ECO:0000256" key="2">
    <source>
        <dbReference type="ARBA" id="ARBA00018602"/>
    </source>
</evidence>
<feature type="domain" description="OTU" evidence="9">
    <location>
        <begin position="29"/>
        <end position="156"/>
    </location>
</feature>
<dbReference type="PROSITE" id="PS50802">
    <property type="entry name" value="OTU"/>
    <property type="match status" value="1"/>
</dbReference>
<dbReference type="Pfam" id="PF02338">
    <property type="entry name" value="OTU"/>
    <property type="match status" value="1"/>
</dbReference>
<dbReference type="PROSITE" id="PS50525">
    <property type="entry name" value="RDRP_SSRNA_NEG_SEG"/>
    <property type="match status" value="1"/>
</dbReference>
<feature type="region of interest" description="Disordered" evidence="7">
    <location>
        <begin position="738"/>
        <end position="763"/>
    </location>
</feature>
<sequence>MELSGQLVWEELYEGSYSNVNKFQFNNYFDVDEMPGDGTCFFSSVSKYIFNTTEMWKTVKSTCANYARAHWQEVMEMDRRYQSPETYIEDLMNDQYWGGSVEAEILSKALNMTIHIWVSGDGVWVNNARRWGADQIHASLNLIHVHGGHFNLLLPKQDQVHHSQEQMTYEEKVNVTVSAILESDGDAETLASELTEKKSTFQEELDEELKMMAELKHSLFEKRHGRGGDTSSDDSKLSKSELDWRKKVQDKKNIPVRVGKILNNLFNAPIEAVLEDSNLLLYPKLQGKVRAKAFDINSLGHKILDGDKAFLNACTRLLVVVTGELMTFLDASYLLRLVAPGSGLSQTPGVVHPGVKVDMCLCVVSILISSFLYKAKPKLKKAFINSANMGSSIDKRQLLKGLLKLSNRTLYNTPFKLVQEVVMPLFREQVGIIAESLRLMNAQSKVAFYCLDLNGMRRDTYFKLLNELKTQDLEDKNYVSEELKELHNCVSLVVKLQRLDNKKQVPADLVEDVKQYLGSDGRILRKNSSKPRSSLELSQECITVFFRRRMIFKFVSLKGKAYSGASIGNLIAYCHNLYLSRESLNFTEEDTEQLSIEIRKLNELLSTTPKKPIALICAELYKPFQDLFAALPKDCSEECQTLFEDIRNSESHASAWSSALRIKGVAYEGFFSLTNSWRYIPEDLKPTLGMAIQTVFPDKFEKFLERTHLHPEYRDFTPDYLMCRSRIFKSDRLNRSNVAVSRGKDKGGKKKETTVNKDQDDDAQSAVLLSHKKRFPMPEIAVQEVSSVSAVVDRFKSKSSEKGRPIRQEESRPKTESMQEDIEVDELLIVEVGYQTDIEGKVISDIEKWKGVVNLMSHLGIKVNVLTCADNSQTPRTDWWIDEKYVRLLLNSISYLFKELLENSPSEITDIAVGNISTQKFRSVLKSGSVVKTPVTLKEVYEAWKVSKPHIMQRPTGSKLPDSIAEAVEVSLVEGAIMNRQSAEDVLLKVEKESGSIIKEFEKTKNRHELNKDEITASKIMFGWLVSDLSNACCKDCLSEIKSNVDKIENFSEKLTYICLSLKPSEKGCCRQEGTRLFEVSSFERRMPNLKLIDHKELNLETDQQKGTMLDAIVKLTLPGKTEKERKLKRSVEQLIRSMMKHSNVQAIKLPTGQMIVDSSFSSKATADKEESKSFKRGGTKTLQEDKEHFEKVLAPSKLSQYSEHVKTVIKHSIQRMDCCAGSLCEISPQWIKNIHYDLGSDVSDDNILAKVQESYEKKSNFKVQNDKFRSIKWDSIKTYITGKLGKHCIAENRIFKLDCMLFKEVYTELLTRLRETPYNTCPGIIASLLKLLLNFEWYQQHVLYSKICESFLQSCSEFHRAGIKVLRVRHTDVNMVVALPSNKKQNMRCAVYSKDFQLLQGPFMLNRRQAVLGAAYPYLITICILQCLQHYRCLDQVNDVKQNTLVKIIKHEEKLGVLILELLEKVYHGSFVNASLSHIKLCRETGNFLSKSAPEHFTSTLAGLMLVFDVLLGDSMLNNSQPFNKQIQMMRFGMLSGLSRMSCPTELGKKFSSSCRKVEFHVSRLYMQLIVFACNHKVKKNLENWVRGDLCPDVDMPCFTIFGTMINSDRQLIFDIYLVHIYNKELDDFDEGCIKVLEETAERHMTWETEVKEAVNKINNGIDVRHFKRMLRLLLGIPNLKRMDVTSSEGTESLSVSERGSTDSRTSGVSSKAARSFRSLKYRPTSIYGIRSSSDKPFSLTETLEVSRDDQRDYQQAVTDRGMYHTYQANPDSVYKDVITCIRHNPNHTFASFELVQACTELARSKFPPESIEKARKDRRNWISISEVTETTSIVAEPRSMIMIKDAYQIILGSENKKIVKLLRGKFQRLGMECKAEMKGKTKCQELLSTIEILTDNQLENIVKGITDPSKLTFYNWKDLIKMRIKDVLLTDDGNYIYCWLKSLAQTVKGSLRSEIKGLKYNTMGTKSGLCKTKTLDDKEFESVTSFINFLKACAAGEVQKDLDEREISLDLLLTSWLKFFRKVRNSKEIEEEGLLSLSKMSEDIRKMETSYRTLCQLKKELPDLSFSREEIVLRQLEKDFVKRHGDNILKLSNLIFLICLSCPWCVQYKTFEAIMMRNVAEAPGFNLPKSSTSLRELHPDSIIFLMVRDSCLDVSENDSILCTKYCMCLFTVNELPYTSAMNSHGEFMYKSPNEQLIGRVKGIMAATGLDDSRSDFKWTVCLIANSNFEVARKITGRSNGERLPRSVRSKVIYEIVKLVDSTEMAILQQLAFSYILDPNHRFFAVLAPKAQLGGHRDLLVQETGTKVVHAATEMFSRTLLSTTKDDGLTNTHLKETILNCGLEAINQFKVIHGKEVSKDTGQYYFYKVCCISGDNTKWGPIHCCSIFSGMMQQLLKDYDDWTSFYKLTFLKNLLRQVEIPAASVKKILNSFRYKNKDIKVDQLTEAELRDEMANRLSTWDGNNVIKFLVENYISKGKMAINSYNHMGQGIHHATSSVLTSIMAEINERLIVNFCNQRLPDLQVTVTHAGSSDDYAKCIVLSGVLTESAMENYEEAFWPTMCNLKNYLSGFNRACQMKDSAKTLVSDCFFEFYSEFMMSQRITPAVIKFILTGLINSSVTSPLSLVQACQVSSQQALFNSVPLITNIAFTVFRQQMFFNHTEYFTRTYGPITMGSLSPFGRLYVPKFSGLISSSIAIEDAEEVIKSCLDVKRLMLHLPDGSKAELDTSESGESEKVQEVETCYESESIETSSLSSAPTDSSGASFHFSIQRSLTSAEEEYSKAISQQFSSGILDLVHEEVSLVYQDNDDYPYSPCIRKILKSGMVISNLHLKDLEEKPLRLIKTISSVMTCLIMGHYRTFTSEGTEKSVKANLNRDENRMIEDPMIQLLPEKLRKELNRLGLARMEAEELVVKPCSSDTLSNLIANKLITMNCATEDFRSEVSRLKQTLTSRNVLHGLAGGIKELSLPLYTIFMKSYFFKDLVFLEHKDRWNSKHSTNYRDSTGKVLDGKVVVKFTTWLDCFLSSELTLNRSTPLVCDSLFDPGLKGIEVVHRSNGTFELQILPDELSVIESETRSLAIQFTDVNRQKIKVAESRPAKLELDAHKAVIVKSKLFSAIDQVKLVNSPAIVVGNLLDESSLFQTKPRIDMGNLGRDSFKLTQFYGSLVNLINEINNESEALKKNKITPPAEVINRYANNLTVLCRMVQQARSKLTSFYMMKGSHVNNEPTVVELMNYGIIEGKFFEVQDEIADMSSYSVKYWKILQCVSAISVMPLKDNDKTSLLTSFLNWKPSVSECDSNCPLGKREMSILQEFNGRVLVDILSSELPSIKNESQRKSIEDLVDFVNSPMELLRKKPCLGTTATFNCWDNNGKKGRYTYSSSSGDSSGVFIGPFLYIVLSNNSPALMLQVEKKVLEWLNKRRTDVVSKEQHEFFLELLPDYRVFPKKVGDGRIYSLKPSKDDPKLLSFLPPKNGEKVVKVKKNILSVKRKAAEEFIGEPRAVWSNNNVTILYDEQVEKTDYHQDLIAIKTLLDEVLGADRTRVPSSVYEDTRIVLSRVRFSADLFLKSLILLHHFLAHTPSAAVLQAQSKSNLLKFLETSSSSSCQLGALGKKIQKSVLSLISEEVSGISTKEELICAKLTDALRKKDFSIDAWPEVQSYLDETGFSNIHLEFLQRGTSDIYDWKFKVLQDVSLSQRSQGVRGIISSISSEAIPRFLAPIIIDGILTHNVLQMFINCRNVISRTGITDTELDGLVCTLVFCSQSLPVVRDGHRFSFNNLLHLATKKSFCTPDGSVSCTFQNNGDEVQLAVKVRTVKPDELSESKKRRIELTKVRLLTAYNSFLPPVTSTSSILSAVEGAYEDPVRNTGEFFNLDLGKKTSSSCRARDLWELICPGTSWRKNDFESLSQIISLLSATRKAEVCDEIPVEDPRAYSEEQVTYLDLFEDGNTKDNNPVEEVKEPVGANYTFNWDD</sequence>
<keyword evidence="12" id="KW-1185">Reference proteome</keyword>
<dbReference type="KEGG" id="vg:35414177"/>
<dbReference type="RefSeq" id="YP_009449567.1">
    <property type="nucleotide sequence ID" value="NC_036636.1"/>
</dbReference>
<feature type="compositionally biased region" description="Basic and acidic residues" evidence="7">
    <location>
        <begin position="799"/>
        <end position="817"/>
    </location>
</feature>
<dbReference type="GeneID" id="35414177"/>
<dbReference type="GO" id="GO:0039694">
    <property type="term" value="P:viral RNA genome replication"/>
    <property type="evidence" value="ECO:0007669"/>
    <property type="project" value="InterPro"/>
</dbReference>
<feature type="region of interest" description="Disordered" evidence="7">
    <location>
        <begin position="799"/>
        <end position="818"/>
    </location>
</feature>
<evidence type="ECO:0000313" key="12">
    <source>
        <dbReference type="Proteomes" id="UP000235341"/>
    </source>
</evidence>
<keyword evidence="10" id="KW-0696">RNA-directed RNA polymerase</keyword>
<dbReference type="EMBL" id="KR537444">
    <property type="protein sequence ID" value="ALD84349.1"/>
    <property type="molecule type" value="Viral_cRNA"/>
</dbReference>
<evidence type="ECO:0000256" key="1">
    <source>
        <dbReference type="ARBA" id="ARBA00012494"/>
    </source>
</evidence>
<evidence type="ECO:0000313" key="10">
    <source>
        <dbReference type="EMBL" id="ALD84349.1"/>
    </source>
</evidence>
<dbReference type="SUPFAM" id="SSF54001">
    <property type="entry name" value="Cysteine proteinases"/>
    <property type="match status" value="1"/>
</dbReference>
<evidence type="ECO:0000256" key="5">
    <source>
        <dbReference type="ARBA" id="ARBA00030436"/>
    </source>
</evidence>
<proteinExistence type="predicted"/>
<feature type="compositionally biased region" description="Basic and acidic residues" evidence="7">
    <location>
        <begin position="742"/>
        <end position="758"/>
    </location>
</feature>
<name>A0A0M5KLS1_9VIRU</name>
<dbReference type="InterPro" id="IPR049605">
    <property type="entry name" value="L_OTU"/>
</dbReference>
<dbReference type="GO" id="GO:0003968">
    <property type="term" value="F:RNA-directed RNA polymerase activity"/>
    <property type="evidence" value="ECO:0007669"/>
    <property type="project" value="UniProtKB-KW"/>
</dbReference>
<dbReference type="InterPro" id="IPR003323">
    <property type="entry name" value="OTU_dom"/>
</dbReference>
<accession>A0A0M5KLS1</accession>
<evidence type="ECO:0000256" key="6">
    <source>
        <dbReference type="ARBA" id="ARBA00031012"/>
    </source>
</evidence>
<dbReference type="InterPro" id="IPR038765">
    <property type="entry name" value="Papain-like_cys_pep_sf"/>
</dbReference>
<evidence type="ECO:0000256" key="3">
    <source>
        <dbReference type="ARBA" id="ARBA00022679"/>
    </source>
</evidence>
<reference evidence="10 12" key="1">
    <citation type="journal article" date="2015" name="Am. J. Trop. Med. Hyg.">
        <title>Genomic Characterization of Yogue, Kasokero, Issyk-Kul, Keterah, Gossas, and Thiafora Viruses: Nairoviruses Naturally Infecting Bats, Shrews, and Ticks.</title>
        <authorList>
            <person name="Walker P.J."/>
            <person name="Widen S.G."/>
            <person name="Firth C."/>
            <person name="Blasdell K.R."/>
            <person name="Wood T.G."/>
            <person name="Travassos da Rosa A.P."/>
            <person name="Guzman H."/>
            <person name="Tesh R.B."/>
            <person name="Vasilakis N."/>
        </authorList>
    </citation>
    <scope>NUCLEOTIDE SEQUENCE [LARGE SCALE GENOMIC DNA]</scope>
    <source>
        <strain evidence="10">Z-52963</strain>
    </source>
</reference>
<feature type="domain" description="RdRp catalytic" evidence="8">
    <location>
        <begin position="2358"/>
        <end position="2568"/>
    </location>
</feature>
<dbReference type="Pfam" id="PF04196">
    <property type="entry name" value="Bunya_RdRp"/>
    <property type="match status" value="1"/>
</dbReference>
<keyword evidence="3" id="KW-0808">Transferase</keyword>
<evidence type="ECO:0000256" key="7">
    <source>
        <dbReference type="SAM" id="MobiDB-lite"/>
    </source>
</evidence>
<dbReference type="Proteomes" id="UP000235341">
    <property type="component" value="Genome"/>
</dbReference>
<organism evidence="10 12">
    <name type="scientific">Kasokero virus</name>
    <dbReference type="NCBI Taxonomy" id="1712570"/>
    <lineage>
        <taxon>Viruses</taxon>
        <taxon>Riboviria</taxon>
        <taxon>Orthornavirae</taxon>
        <taxon>Negarnaviricota</taxon>
        <taxon>Polyploviricotina</taxon>
        <taxon>Bunyaviricetes</taxon>
        <taxon>Hareavirales</taxon>
        <taxon>Nairoviridae</taxon>
        <taxon>Orthonairovirus</taxon>
        <taxon>Orthonairovirus kasokeroense</taxon>
    </lineage>
</organism>
<evidence type="ECO:0000256" key="4">
    <source>
        <dbReference type="ARBA" id="ARBA00030285"/>
    </source>
</evidence>
<dbReference type="EMBL" id="MT279045">
    <property type="protein sequence ID" value="QNS29909.1"/>
    <property type="molecule type" value="Viral_cRNA"/>
</dbReference>
<evidence type="ECO:0000313" key="11">
    <source>
        <dbReference type="EMBL" id="QNS29909.1"/>
    </source>
</evidence>
<dbReference type="GO" id="GO:0006351">
    <property type="term" value="P:DNA-templated transcription"/>
    <property type="evidence" value="ECO:0007669"/>
    <property type="project" value="InterPro"/>
</dbReference>
<reference evidence="11" key="2">
    <citation type="submission" date="2020-04" db="EMBL/GenBank/DDBJ databases">
        <authorList>
            <person name="Hughes H.R."/>
            <person name="Russell B."/>
            <person name="Brault A.C."/>
        </authorList>
    </citation>
    <scope>NUCLEOTIDE SEQUENCE</scope>
    <source>
        <strain evidence="11">UGZ-52969</strain>
    </source>
</reference>
<evidence type="ECO:0000259" key="9">
    <source>
        <dbReference type="PROSITE" id="PS50802"/>
    </source>
</evidence>
<dbReference type="EC" id="2.7.7.48" evidence="1"/>
<keyword evidence="10" id="KW-0548">Nucleotidyltransferase</keyword>
<dbReference type="InterPro" id="IPR007099">
    <property type="entry name" value="RNA-dir_pol_NSvirus"/>
</dbReference>
<feature type="region of interest" description="Disordered" evidence="7">
    <location>
        <begin position="2723"/>
        <end position="2742"/>
    </location>
</feature>
<dbReference type="InterPro" id="IPR007322">
    <property type="entry name" value="RNA_pol_bunyavir"/>
</dbReference>
<dbReference type="CDD" id="cd21880">
    <property type="entry name" value="OTU_RNAP_L_virus"/>
    <property type="match status" value="1"/>
</dbReference>
<protein>
    <recommendedName>
        <fullName evidence="2">RNA-directed RNA polymerase L</fullName>
        <ecNumber evidence="1">2.7.7.48</ecNumber>
    </recommendedName>
    <alternativeName>
        <fullName evidence="4">Large structural protein</fullName>
    </alternativeName>
    <alternativeName>
        <fullName evidence="6">Replicase</fullName>
    </alternativeName>
    <alternativeName>
        <fullName evidence="5">Transcriptase</fullName>
    </alternativeName>
</protein>
<evidence type="ECO:0000259" key="8">
    <source>
        <dbReference type="PROSITE" id="PS50525"/>
    </source>
</evidence>
<feature type="region of interest" description="Disordered" evidence="7">
    <location>
        <begin position="1689"/>
        <end position="1711"/>
    </location>
</feature>